<accession>A0AAU9G1Q9</accession>
<protein>
    <recommendedName>
        <fullName evidence="2">UBA domain-containing protein</fullName>
    </recommendedName>
</protein>
<dbReference type="InterPro" id="IPR009060">
    <property type="entry name" value="UBA-like_sf"/>
</dbReference>
<dbReference type="PROSITE" id="PS50030">
    <property type="entry name" value="UBA"/>
    <property type="match status" value="1"/>
</dbReference>
<organism evidence="3 4">
    <name type="scientific">Drosophila madeirensis</name>
    <name type="common">Fruit fly</name>
    <dbReference type="NCBI Taxonomy" id="30013"/>
    <lineage>
        <taxon>Eukaryota</taxon>
        <taxon>Metazoa</taxon>
        <taxon>Ecdysozoa</taxon>
        <taxon>Arthropoda</taxon>
        <taxon>Hexapoda</taxon>
        <taxon>Insecta</taxon>
        <taxon>Pterygota</taxon>
        <taxon>Neoptera</taxon>
        <taxon>Endopterygota</taxon>
        <taxon>Diptera</taxon>
        <taxon>Brachycera</taxon>
        <taxon>Muscomorpha</taxon>
        <taxon>Ephydroidea</taxon>
        <taxon>Drosophilidae</taxon>
        <taxon>Drosophila</taxon>
        <taxon>Sophophora</taxon>
    </lineage>
</organism>
<proteinExistence type="predicted"/>
<dbReference type="InterPro" id="IPR015940">
    <property type="entry name" value="UBA"/>
</dbReference>
<dbReference type="SMART" id="SM00165">
    <property type="entry name" value="UBA"/>
    <property type="match status" value="1"/>
</dbReference>
<feature type="compositionally biased region" description="Low complexity" evidence="1">
    <location>
        <begin position="145"/>
        <end position="163"/>
    </location>
</feature>
<dbReference type="SUPFAM" id="SSF46934">
    <property type="entry name" value="UBA-like"/>
    <property type="match status" value="1"/>
</dbReference>
<dbReference type="Pfam" id="PF00627">
    <property type="entry name" value="UBA"/>
    <property type="match status" value="1"/>
</dbReference>
<feature type="region of interest" description="Disordered" evidence="1">
    <location>
        <begin position="129"/>
        <end position="163"/>
    </location>
</feature>
<evidence type="ECO:0000256" key="1">
    <source>
        <dbReference type="SAM" id="MobiDB-lite"/>
    </source>
</evidence>
<name>A0AAU9G1Q9_DROMD</name>
<feature type="domain" description="UBA" evidence="2">
    <location>
        <begin position="29"/>
        <end position="69"/>
    </location>
</feature>
<keyword evidence="4" id="KW-1185">Reference proteome</keyword>
<dbReference type="EMBL" id="AP029266">
    <property type="protein sequence ID" value="BFG01878.1"/>
    <property type="molecule type" value="Genomic_DNA"/>
</dbReference>
<reference evidence="3 4" key="1">
    <citation type="submission" date="2024-02" db="EMBL/GenBank/DDBJ databases">
        <title>A chromosome-level genome assembly of Drosophila madeirensis, a fruit fly species endemic to Madeira island.</title>
        <authorList>
            <person name="Tomihara K."/>
            <person name="Llopart A."/>
            <person name="Yamamoto D."/>
        </authorList>
    </citation>
    <scope>NUCLEOTIDE SEQUENCE [LARGE SCALE GENOMIC DNA]</scope>
    <source>
        <strain evidence="3 4">RF1</strain>
    </source>
</reference>
<evidence type="ECO:0000313" key="3">
    <source>
        <dbReference type="EMBL" id="BFG01878.1"/>
    </source>
</evidence>
<dbReference type="AlphaFoldDB" id="A0AAU9G1Q9"/>
<gene>
    <name evidence="3" type="ORF">DMAD_01525</name>
</gene>
<dbReference type="Gene3D" id="1.10.8.10">
    <property type="entry name" value="DNA helicase RuvA subunit, C-terminal domain"/>
    <property type="match status" value="1"/>
</dbReference>
<sequence>MSEAPKVVSAESTAKAKANAKDVAAIDQKETERRVKVIMAMGYPEGLVRSRLSEAGNNVERAVNLLLDEHTDEHGLRRKRRCIKELRNGLLGDPYALHKNIEQMMQDRRCAQTLTEMVNGRSLEIMQGLLDLSSSDDDEDHQEASSPSSGSSSSVMEGSPPNS</sequence>
<evidence type="ECO:0000313" key="4">
    <source>
        <dbReference type="Proteomes" id="UP001500889"/>
    </source>
</evidence>
<dbReference type="Proteomes" id="UP001500889">
    <property type="component" value="Chromosome A"/>
</dbReference>
<evidence type="ECO:0000259" key="2">
    <source>
        <dbReference type="PROSITE" id="PS50030"/>
    </source>
</evidence>